<protein>
    <submittedName>
        <fullName evidence="3">Gfo/Idh/MocA family protein</fullName>
    </submittedName>
</protein>
<name>A0ABV6TXK2_9ACTN</name>
<dbReference type="Gene3D" id="3.40.50.720">
    <property type="entry name" value="NAD(P)-binding Rossmann-like Domain"/>
    <property type="match status" value="1"/>
</dbReference>
<dbReference type="Gene3D" id="3.30.360.10">
    <property type="entry name" value="Dihydrodipicolinate Reductase, domain 2"/>
    <property type="match status" value="1"/>
</dbReference>
<evidence type="ECO:0000259" key="2">
    <source>
        <dbReference type="Pfam" id="PF22725"/>
    </source>
</evidence>
<dbReference type="Proteomes" id="UP001589870">
    <property type="component" value="Unassembled WGS sequence"/>
</dbReference>
<comment type="caution">
    <text evidence="3">The sequence shown here is derived from an EMBL/GenBank/DDBJ whole genome shotgun (WGS) entry which is preliminary data.</text>
</comment>
<dbReference type="EMBL" id="JBHMQT010000003">
    <property type="protein sequence ID" value="MFC0860929.1"/>
    <property type="molecule type" value="Genomic_DNA"/>
</dbReference>
<dbReference type="SUPFAM" id="SSF55347">
    <property type="entry name" value="Glyceraldehyde-3-phosphate dehydrogenase-like, C-terminal domain"/>
    <property type="match status" value="1"/>
</dbReference>
<reference evidence="3 4" key="1">
    <citation type="submission" date="2024-09" db="EMBL/GenBank/DDBJ databases">
        <authorList>
            <person name="Sun Q."/>
            <person name="Mori K."/>
        </authorList>
    </citation>
    <scope>NUCLEOTIDE SEQUENCE [LARGE SCALE GENOMIC DNA]</scope>
    <source>
        <strain evidence="3 4">TBRC 1851</strain>
    </source>
</reference>
<feature type="domain" description="Gfo/Idh/MocA-like oxidoreductase N-terminal" evidence="1">
    <location>
        <begin position="7"/>
        <end position="116"/>
    </location>
</feature>
<dbReference type="Pfam" id="PF01408">
    <property type="entry name" value="GFO_IDH_MocA"/>
    <property type="match status" value="1"/>
</dbReference>
<dbReference type="InterPro" id="IPR055170">
    <property type="entry name" value="GFO_IDH_MocA-like_dom"/>
</dbReference>
<accession>A0ABV6TXK2</accession>
<dbReference type="RefSeq" id="WP_394299185.1">
    <property type="nucleotide sequence ID" value="NZ_JBHMQT010000003.1"/>
</dbReference>
<dbReference type="InterPro" id="IPR000683">
    <property type="entry name" value="Gfo/Idh/MocA-like_OxRdtase_N"/>
</dbReference>
<proteinExistence type="predicted"/>
<keyword evidence="4" id="KW-1185">Reference proteome</keyword>
<dbReference type="InterPro" id="IPR051450">
    <property type="entry name" value="Gfo/Idh/MocA_Oxidoreductases"/>
</dbReference>
<evidence type="ECO:0000313" key="4">
    <source>
        <dbReference type="Proteomes" id="UP001589870"/>
    </source>
</evidence>
<feature type="domain" description="GFO/IDH/MocA-like oxidoreductase" evidence="2">
    <location>
        <begin position="151"/>
        <end position="234"/>
    </location>
</feature>
<dbReference type="PANTHER" id="PTHR43377:SF8">
    <property type="entry name" value="BLR3664 PROTEIN"/>
    <property type="match status" value="1"/>
</dbReference>
<organism evidence="3 4">
    <name type="scientific">Sphaerimonospora cavernae</name>
    <dbReference type="NCBI Taxonomy" id="1740611"/>
    <lineage>
        <taxon>Bacteria</taxon>
        <taxon>Bacillati</taxon>
        <taxon>Actinomycetota</taxon>
        <taxon>Actinomycetes</taxon>
        <taxon>Streptosporangiales</taxon>
        <taxon>Streptosporangiaceae</taxon>
        <taxon>Sphaerimonospora</taxon>
    </lineage>
</organism>
<dbReference type="InterPro" id="IPR036291">
    <property type="entry name" value="NAD(P)-bd_dom_sf"/>
</dbReference>
<evidence type="ECO:0000259" key="1">
    <source>
        <dbReference type="Pfam" id="PF01408"/>
    </source>
</evidence>
<dbReference type="SUPFAM" id="SSF51735">
    <property type="entry name" value="NAD(P)-binding Rossmann-fold domains"/>
    <property type="match status" value="1"/>
</dbReference>
<evidence type="ECO:0000313" key="3">
    <source>
        <dbReference type="EMBL" id="MFC0860929.1"/>
    </source>
</evidence>
<dbReference type="PANTHER" id="PTHR43377">
    <property type="entry name" value="BILIVERDIN REDUCTASE A"/>
    <property type="match status" value="1"/>
</dbReference>
<sequence>MAVTKPLRAAVIGLGRAGHIHTAVLRSLDGVALVAVADPDPVRRAAFDSVHVAASAEDLLELELDYCVVATPIPEREQVGRALAVAGVPALIEGPIAPSLPAAMRLAEAFDNAGLLGAVAQSERHNPVVKELGLRLRGGGFGSVYQVATRRYDRLGDHSPGVGVVAQMAIHDVDLAMWLTGSHVTSVAANVARVSGGGHEDHAVALLRLSGGENADIQVNRISPRKERVVIAHTDRGCVVADALTHTIIHYAHDGLDDVARTADPTSYLPEKVTSYEVPVADPFRGQHEAFRGALLGLSSDIATLRQGAATIAVTEAVITAARTGACVTPTDHVLPSASLRSAQPVAFRPT</sequence>
<gene>
    <name evidence="3" type="ORF">ACFHYQ_01335</name>
</gene>
<dbReference type="Pfam" id="PF22725">
    <property type="entry name" value="GFO_IDH_MocA_C3"/>
    <property type="match status" value="1"/>
</dbReference>